<dbReference type="OrthoDB" id="5376498at2759"/>
<dbReference type="AlphaFoldDB" id="A0A179II06"/>
<gene>
    <name evidence="1" type="ORF">LLEC1_01251</name>
</gene>
<sequence>MVDASDPSSSRVGASIDSRIASDDAGSSSGGAGGGVAIVFGSGCPSRDSDAEVSIPVDVSAAITFMGLSCFPQTMCLSICRFLLFRAAEWPCWLPPLLRAAAAERHEKTEVDDSHLSVRFRHGVHTIYLFVESQAPFSDISNELADLLRDRYPSGLTTSIEPPTTTDIPSQPRFIYGLLNKHDDPSQGWKRLNVGSDEAFTPTKCGLKHNSVVAFMLLDEGDDPDDVVFQVEWPEEDEGMYEQELI</sequence>
<evidence type="ECO:0000313" key="2">
    <source>
        <dbReference type="Proteomes" id="UP000243081"/>
    </source>
</evidence>
<protein>
    <submittedName>
        <fullName evidence="1">Uncharacterized protein</fullName>
    </submittedName>
</protein>
<comment type="caution">
    <text evidence="1">The sequence shown here is derived from an EMBL/GenBank/DDBJ whole genome shotgun (WGS) entry which is preliminary data.</text>
</comment>
<reference evidence="1 2" key="1">
    <citation type="submission" date="2016-03" db="EMBL/GenBank/DDBJ databases">
        <title>Fine-scale spatial genetic structure of a fungal parasite of coffee scale insects.</title>
        <authorList>
            <person name="Jackson D."/>
            <person name="Zemenick K.A."/>
            <person name="Malloure B."/>
            <person name="Quandt C.A."/>
            <person name="James T.Y."/>
        </authorList>
    </citation>
    <scope>NUCLEOTIDE SEQUENCE [LARGE SCALE GENOMIC DNA]</scope>
    <source>
        <strain evidence="1 2">UM487</strain>
    </source>
</reference>
<keyword evidence="2" id="KW-1185">Reference proteome</keyword>
<dbReference type="EMBL" id="LUKN01000928">
    <property type="protein sequence ID" value="OAR01913.1"/>
    <property type="molecule type" value="Genomic_DNA"/>
</dbReference>
<evidence type="ECO:0000313" key="1">
    <source>
        <dbReference type="EMBL" id="OAR01913.1"/>
    </source>
</evidence>
<name>A0A179II06_CORDF</name>
<organism evidence="1 2">
    <name type="scientific">Cordyceps confragosa</name>
    <name type="common">Lecanicillium lecanii</name>
    <dbReference type="NCBI Taxonomy" id="2714763"/>
    <lineage>
        <taxon>Eukaryota</taxon>
        <taxon>Fungi</taxon>
        <taxon>Dikarya</taxon>
        <taxon>Ascomycota</taxon>
        <taxon>Pezizomycotina</taxon>
        <taxon>Sordariomycetes</taxon>
        <taxon>Hypocreomycetidae</taxon>
        <taxon>Hypocreales</taxon>
        <taxon>Cordycipitaceae</taxon>
        <taxon>Akanthomyces</taxon>
    </lineage>
</organism>
<proteinExistence type="predicted"/>
<accession>A0A179II06</accession>
<dbReference type="Proteomes" id="UP000243081">
    <property type="component" value="Unassembled WGS sequence"/>
</dbReference>